<dbReference type="AlphaFoldDB" id="A0A1R3KEJ0"/>
<reference evidence="1 2" key="1">
    <citation type="submission" date="2013-09" db="EMBL/GenBank/DDBJ databases">
        <title>Corchorus capsularis genome sequencing.</title>
        <authorList>
            <person name="Alam M."/>
            <person name="Haque M.S."/>
            <person name="Islam M.S."/>
            <person name="Emdad E.M."/>
            <person name="Islam M.M."/>
            <person name="Ahmed B."/>
            <person name="Halim A."/>
            <person name="Hossen Q.M.M."/>
            <person name="Hossain M.Z."/>
            <person name="Ahmed R."/>
            <person name="Khan M.M."/>
            <person name="Islam R."/>
            <person name="Rashid M.M."/>
            <person name="Khan S.A."/>
            <person name="Rahman M.S."/>
            <person name="Alam M."/>
        </authorList>
    </citation>
    <scope>NUCLEOTIDE SEQUENCE [LARGE SCALE GENOMIC DNA]</scope>
    <source>
        <strain evidence="2">cv. CVL-1</strain>
        <tissue evidence="1">Whole seedling</tissue>
    </source>
</reference>
<protein>
    <submittedName>
        <fullName evidence="1">Uncharacterized protein</fullName>
    </submittedName>
</protein>
<gene>
    <name evidence="1" type="ORF">CCACVL1_01877</name>
</gene>
<proteinExistence type="predicted"/>
<name>A0A1R3KEJ0_COCAP</name>
<dbReference type="Proteomes" id="UP000188268">
    <property type="component" value="Unassembled WGS sequence"/>
</dbReference>
<evidence type="ECO:0000313" key="1">
    <source>
        <dbReference type="EMBL" id="OMP05493.1"/>
    </source>
</evidence>
<feature type="non-terminal residue" evidence="1">
    <location>
        <position position="1"/>
    </location>
</feature>
<evidence type="ECO:0000313" key="2">
    <source>
        <dbReference type="Proteomes" id="UP000188268"/>
    </source>
</evidence>
<sequence length="28" mass="2980">ERSLPFQAAATPGERQPIVGRCLGIGKQ</sequence>
<organism evidence="1 2">
    <name type="scientific">Corchorus capsularis</name>
    <name type="common">Jute</name>
    <dbReference type="NCBI Taxonomy" id="210143"/>
    <lineage>
        <taxon>Eukaryota</taxon>
        <taxon>Viridiplantae</taxon>
        <taxon>Streptophyta</taxon>
        <taxon>Embryophyta</taxon>
        <taxon>Tracheophyta</taxon>
        <taxon>Spermatophyta</taxon>
        <taxon>Magnoliopsida</taxon>
        <taxon>eudicotyledons</taxon>
        <taxon>Gunneridae</taxon>
        <taxon>Pentapetalae</taxon>
        <taxon>rosids</taxon>
        <taxon>malvids</taxon>
        <taxon>Malvales</taxon>
        <taxon>Malvaceae</taxon>
        <taxon>Grewioideae</taxon>
        <taxon>Apeibeae</taxon>
        <taxon>Corchorus</taxon>
    </lineage>
</organism>
<accession>A0A1R3KEJ0</accession>
<comment type="caution">
    <text evidence="1">The sequence shown here is derived from an EMBL/GenBank/DDBJ whole genome shotgun (WGS) entry which is preliminary data.</text>
</comment>
<dbReference type="Gramene" id="OMP05493">
    <property type="protein sequence ID" value="OMP05493"/>
    <property type="gene ID" value="CCACVL1_01877"/>
</dbReference>
<keyword evidence="2" id="KW-1185">Reference proteome</keyword>
<dbReference type="EMBL" id="AWWV01005339">
    <property type="protein sequence ID" value="OMP05493.1"/>
    <property type="molecule type" value="Genomic_DNA"/>
</dbReference>